<dbReference type="NCBIfam" id="TIGR02937">
    <property type="entry name" value="sigma70-ECF"/>
    <property type="match status" value="1"/>
</dbReference>
<feature type="domain" description="RNA polymerase sigma factor 70 region 4 type 2" evidence="7">
    <location>
        <begin position="109"/>
        <end position="159"/>
    </location>
</feature>
<dbReference type="PANTHER" id="PTHR43133">
    <property type="entry name" value="RNA POLYMERASE ECF-TYPE SIGMA FACTO"/>
    <property type="match status" value="1"/>
</dbReference>
<evidence type="ECO:0000259" key="7">
    <source>
        <dbReference type="Pfam" id="PF08281"/>
    </source>
</evidence>
<sequence length="168" mass="19604">MDQQTLKSRFLEAYDRYADPLYRFCFMKTSDADLAKDLTQETFMRLWQEMRKGKEVRNEKALLYAIARNLVIDWYRKKKEQSLDVLTEAGIDFVGEGKERTLVFAEAEEIFAVVQKLDEPSREVLLLRFVEGYSPHEIAVLCGTSANAISVRINRAIKKVQNIIRPYE</sequence>
<comment type="similarity">
    <text evidence="1">Belongs to the sigma-70 factor family. ECF subfamily.</text>
</comment>
<evidence type="ECO:0000256" key="3">
    <source>
        <dbReference type="ARBA" id="ARBA00023082"/>
    </source>
</evidence>
<evidence type="ECO:0000256" key="2">
    <source>
        <dbReference type="ARBA" id="ARBA00023015"/>
    </source>
</evidence>
<dbReference type="InterPro" id="IPR014284">
    <property type="entry name" value="RNA_pol_sigma-70_dom"/>
</dbReference>
<keyword evidence="4" id="KW-0238">DNA-binding</keyword>
<dbReference type="InterPro" id="IPR013249">
    <property type="entry name" value="RNA_pol_sigma70_r4_t2"/>
</dbReference>
<accession>A0A1F6EY46</accession>
<comment type="caution">
    <text evidence="8">The sequence shown here is derived from an EMBL/GenBank/DDBJ whole genome shotgun (WGS) entry which is preliminary data.</text>
</comment>
<evidence type="ECO:0000256" key="1">
    <source>
        <dbReference type="ARBA" id="ARBA00010641"/>
    </source>
</evidence>
<dbReference type="InterPro" id="IPR036388">
    <property type="entry name" value="WH-like_DNA-bd_sf"/>
</dbReference>
<dbReference type="Pfam" id="PF08281">
    <property type="entry name" value="Sigma70_r4_2"/>
    <property type="match status" value="1"/>
</dbReference>
<dbReference type="Gene3D" id="1.10.10.10">
    <property type="entry name" value="Winged helix-like DNA-binding domain superfamily/Winged helix DNA-binding domain"/>
    <property type="match status" value="1"/>
</dbReference>
<dbReference type="SUPFAM" id="SSF88946">
    <property type="entry name" value="Sigma2 domain of RNA polymerase sigma factors"/>
    <property type="match status" value="1"/>
</dbReference>
<organism evidence="8 9">
    <name type="scientific">Candidatus Kaiserbacteria bacterium RIFCSPLOWO2_01_FULL_52_12b</name>
    <dbReference type="NCBI Taxonomy" id="1798509"/>
    <lineage>
        <taxon>Bacteria</taxon>
        <taxon>Candidatus Kaiseribacteriota</taxon>
    </lineage>
</organism>
<dbReference type="GO" id="GO:0016987">
    <property type="term" value="F:sigma factor activity"/>
    <property type="evidence" value="ECO:0007669"/>
    <property type="project" value="UniProtKB-KW"/>
</dbReference>
<dbReference type="Gene3D" id="1.10.1740.10">
    <property type="match status" value="1"/>
</dbReference>
<evidence type="ECO:0008006" key="10">
    <source>
        <dbReference type="Google" id="ProtNLM"/>
    </source>
</evidence>
<name>A0A1F6EY46_9BACT</name>
<dbReference type="InterPro" id="IPR039425">
    <property type="entry name" value="RNA_pol_sigma-70-like"/>
</dbReference>
<gene>
    <name evidence="8" type="ORF">A3A36_01580</name>
</gene>
<dbReference type="GO" id="GO:0006352">
    <property type="term" value="P:DNA-templated transcription initiation"/>
    <property type="evidence" value="ECO:0007669"/>
    <property type="project" value="InterPro"/>
</dbReference>
<dbReference type="InterPro" id="IPR013324">
    <property type="entry name" value="RNA_pol_sigma_r3/r4-like"/>
</dbReference>
<keyword evidence="5" id="KW-0804">Transcription</keyword>
<dbReference type="AlphaFoldDB" id="A0A1F6EY46"/>
<protein>
    <recommendedName>
        <fullName evidence="10">RNA polymerase sigma factor</fullName>
    </recommendedName>
</protein>
<evidence type="ECO:0000259" key="6">
    <source>
        <dbReference type="Pfam" id="PF04542"/>
    </source>
</evidence>
<dbReference type="CDD" id="cd06171">
    <property type="entry name" value="Sigma70_r4"/>
    <property type="match status" value="1"/>
</dbReference>
<keyword evidence="3" id="KW-0731">Sigma factor</keyword>
<evidence type="ECO:0000313" key="9">
    <source>
        <dbReference type="Proteomes" id="UP000178811"/>
    </source>
</evidence>
<dbReference type="PANTHER" id="PTHR43133:SF52">
    <property type="entry name" value="ECF RNA POLYMERASE SIGMA FACTOR SIGL"/>
    <property type="match status" value="1"/>
</dbReference>
<dbReference type="InterPro" id="IPR013325">
    <property type="entry name" value="RNA_pol_sigma_r2"/>
</dbReference>
<evidence type="ECO:0000313" key="8">
    <source>
        <dbReference type="EMBL" id="OGG78482.1"/>
    </source>
</evidence>
<reference evidence="8 9" key="1">
    <citation type="journal article" date="2016" name="Nat. Commun.">
        <title>Thousands of microbial genomes shed light on interconnected biogeochemical processes in an aquifer system.</title>
        <authorList>
            <person name="Anantharaman K."/>
            <person name="Brown C.T."/>
            <person name="Hug L.A."/>
            <person name="Sharon I."/>
            <person name="Castelle C.J."/>
            <person name="Probst A.J."/>
            <person name="Thomas B.C."/>
            <person name="Singh A."/>
            <person name="Wilkins M.J."/>
            <person name="Karaoz U."/>
            <person name="Brodie E.L."/>
            <person name="Williams K.H."/>
            <person name="Hubbard S.S."/>
            <person name="Banfield J.F."/>
        </authorList>
    </citation>
    <scope>NUCLEOTIDE SEQUENCE [LARGE SCALE GENOMIC DNA]</scope>
</reference>
<feature type="domain" description="RNA polymerase sigma-70 region 2" evidence="6">
    <location>
        <begin position="14"/>
        <end position="79"/>
    </location>
</feature>
<dbReference type="Pfam" id="PF04542">
    <property type="entry name" value="Sigma70_r2"/>
    <property type="match status" value="1"/>
</dbReference>
<evidence type="ECO:0000256" key="5">
    <source>
        <dbReference type="ARBA" id="ARBA00023163"/>
    </source>
</evidence>
<dbReference type="GO" id="GO:0003677">
    <property type="term" value="F:DNA binding"/>
    <property type="evidence" value="ECO:0007669"/>
    <property type="project" value="UniProtKB-KW"/>
</dbReference>
<dbReference type="InterPro" id="IPR007627">
    <property type="entry name" value="RNA_pol_sigma70_r2"/>
</dbReference>
<dbReference type="Proteomes" id="UP000178811">
    <property type="component" value="Unassembled WGS sequence"/>
</dbReference>
<dbReference type="SUPFAM" id="SSF88659">
    <property type="entry name" value="Sigma3 and sigma4 domains of RNA polymerase sigma factors"/>
    <property type="match status" value="1"/>
</dbReference>
<dbReference type="EMBL" id="MFLW01000007">
    <property type="protein sequence ID" value="OGG78482.1"/>
    <property type="molecule type" value="Genomic_DNA"/>
</dbReference>
<proteinExistence type="inferred from homology"/>
<keyword evidence="2" id="KW-0805">Transcription regulation</keyword>
<evidence type="ECO:0000256" key="4">
    <source>
        <dbReference type="ARBA" id="ARBA00023125"/>
    </source>
</evidence>